<dbReference type="GO" id="GO:0006355">
    <property type="term" value="P:regulation of DNA-templated transcription"/>
    <property type="evidence" value="ECO:0007669"/>
    <property type="project" value="InterPro"/>
</dbReference>
<dbReference type="Gene3D" id="3.30.450.20">
    <property type="entry name" value="PAS domain"/>
    <property type="match status" value="3"/>
</dbReference>
<dbReference type="SUPFAM" id="SSF55785">
    <property type="entry name" value="PYP-like sensor domain (PAS domain)"/>
    <property type="match status" value="3"/>
</dbReference>
<dbReference type="Proteomes" id="UP001221217">
    <property type="component" value="Unassembled WGS sequence"/>
</dbReference>
<dbReference type="InterPro" id="IPR013767">
    <property type="entry name" value="PAS_fold"/>
</dbReference>
<comment type="caution">
    <text evidence="3">The sequence shown here is derived from an EMBL/GenBank/DDBJ whole genome shotgun (WGS) entry which is preliminary data.</text>
</comment>
<dbReference type="NCBIfam" id="TIGR00229">
    <property type="entry name" value="sensory_box"/>
    <property type="match status" value="3"/>
</dbReference>
<evidence type="ECO:0000313" key="4">
    <source>
        <dbReference type="Proteomes" id="UP001221217"/>
    </source>
</evidence>
<reference evidence="3 4" key="1">
    <citation type="submission" date="2022-12" db="EMBL/GenBank/DDBJ databases">
        <title>Metagenome assembled genome from gulf of manar.</title>
        <authorList>
            <person name="Kohli P."/>
            <person name="Pk S."/>
            <person name="Venkata Ramana C."/>
            <person name="Sasikala C."/>
        </authorList>
    </citation>
    <scope>NUCLEOTIDE SEQUENCE [LARGE SCALE GENOMIC DNA]</scope>
    <source>
        <strain evidence="3">JB008</strain>
    </source>
</reference>
<dbReference type="Pfam" id="PF13487">
    <property type="entry name" value="HD_5"/>
    <property type="match status" value="1"/>
</dbReference>
<dbReference type="CDD" id="cd00077">
    <property type="entry name" value="HDc"/>
    <property type="match status" value="1"/>
</dbReference>
<dbReference type="InterPro" id="IPR035965">
    <property type="entry name" value="PAS-like_dom_sf"/>
</dbReference>
<evidence type="ECO:0000259" key="1">
    <source>
        <dbReference type="PROSITE" id="PS50112"/>
    </source>
</evidence>
<dbReference type="PROSITE" id="PS50112">
    <property type="entry name" value="PAS"/>
    <property type="match status" value="3"/>
</dbReference>
<dbReference type="Pfam" id="PF13188">
    <property type="entry name" value="PAS_8"/>
    <property type="match status" value="1"/>
</dbReference>
<dbReference type="Gene3D" id="1.10.3210.10">
    <property type="entry name" value="Hypothetical protein af1432"/>
    <property type="match status" value="1"/>
</dbReference>
<dbReference type="InterPro" id="IPR003607">
    <property type="entry name" value="HD/PDEase_dom"/>
</dbReference>
<name>A0AAJ1IJ93_9SPIO</name>
<feature type="domain" description="PAS" evidence="1">
    <location>
        <begin position="116"/>
        <end position="160"/>
    </location>
</feature>
<dbReference type="SUPFAM" id="SSF109604">
    <property type="entry name" value="HD-domain/PDEase-like"/>
    <property type="match status" value="1"/>
</dbReference>
<proteinExistence type="predicted"/>
<accession>A0AAJ1IJ93</accession>
<dbReference type="CDD" id="cd00130">
    <property type="entry name" value="PAS"/>
    <property type="match status" value="3"/>
</dbReference>
<dbReference type="PANTHER" id="PTHR45228">
    <property type="entry name" value="CYCLIC DI-GMP PHOSPHODIESTERASE TM_0186-RELATED"/>
    <property type="match status" value="1"/>
</dbReference>
<dbReference type="InterPro" id="IPR052020">
    <property type="entry name" value="Cyclic_di-GMP/3'3'-cGAMP_PDE"/>
</dbReference>
<sequence length="579" mass="65803">MINNWDFYLKIFENSSEGLFLINESGRIKFVNERCTELTGWDINKILENQESFLGFFRFDNGSALEHTVEIPVDSGGSLKLKYSFVRQGGDEKSILVNIEPYETGEITPWSGDISKHLFNNLPDPVVSFDLKGDVLGFNPAVTKLTGWNPDKLKNASLLYADDKAFLYRVRELIISRKQLRQEVEIVCSNGKKLRFSETLWPHFDTKFELSGFTAYYQDLSREELLKAQLRASQTNYNRLFENFASSIVIVDELGNVVNMNSAAEELYGWSRDELLGVSYDEYFSAGKGRPDIQELIRLAVQNGGKYIEIGVPRNNKSREKLYTYVTYYIIDLSGEGMFALFVLEKDLTTRVRLEKQLEDSVYQVKETQAAAIMGFAKLTEFRDHCTGEHLDRIKLYTRALAAALKNRPEYINYINDAYIDDLAMSSILHDIGKVGIEDSILLKSGKLSKEEFDVMKKHSTMGGDALAIIDNNLGYKSFLTIGKEVASYHHERWDGSGYPEGLRGKDIPLSARIVALADVYDALISERPYKKPFSHEEATKLIVAEKGTHFDPDVVDAFLYCSEEFKKISETMIEADGC</sequence>
<dbReference type="SMART" id="SM00091">
    <property type="entry name" value="PAS"/>
    <property type="match status" value="3"/>
</dbReference>
<dbReference type="EMBL" id="JAQQAL010000040">
    <property type="protein sequence ID" value="MDC7228041.1"/>
    <property type="molecule type" value="Genomic_DNA"/>
</dbReference>
<organism evidence="3 4">
    <name type="scientific">Candidatus Thalassospirochaeta sargassi</name>
    <dbReference type="NCBI Taxonomy" id="3119039"/>
    <lineage>
        <taxon>Bacteria</taxon>
        <taxon>Pseudomonadati</taxon>
        <taxon>Spirochaetota</taxon>
        <taxon>Spirochaetia</taxon>
        <taxon>Spirochaetales</taxon>
        <taxon>Spirochaetaceae</taxon>
        <taxon>Candidatus Thalassospirochaeta</taxon>
    </lineage>
</organism>
<dbReference type="PANTHER" id="PTHR45228:SF5">
    <property type="entry name" value="CYCLIC DI-GMP PHOSPHODIESTERASE VC_1348-RELATED"/>
    <property type="match status" value="1"/>
</dbReference>
<feature type="domain" description="PAS" evidence="1">
    <location>
        <begin position="233"/>
        <end position="304"/>
    </location>
</feature>
<dbReference type="PROSITE" id="PS51832">
    <property type="entry name" value="HD_GYP"/>
    <property type="match status" value="1"/>
</dbReference>
<dbReference type="Pfam" id="PF00989">
    <property type="entry name" value="PAS"/>
    <property type="match status" value="2"/>
</dbReference>
<evidence type="ECO:0000259" key="2">
    <source>
        <dbReference type="PROSITE" id="PS51832"/>
    </source>
</evidence>
<dbReference type="SMART" id="SM00471">
    <property type="entry name" value="HDc"/>
    <property type="match status" value="1"/>
</dbReference>
<dbReference type="AlphaFoldDB" id="A0AAJ1IJ93"/>
<evidence type="ECO:0000313" key="3">
    <source>
        <dbReference type="EMBL" id="MDC7228041.1"/>
    </source>
</evidence>
<feature type="domain" description="PAS" evidence="1">
    <location>
        <begin position="4"/>
        <end position="76"/>
    </location>
</feature>
<dbReference type="InterPro" id="IPR000014">
    <property type="entry name" value="PAS"/>
</dbReference>
<dbReference type="InterPro" id="IPR037522">
    <property type="entry name" value="HD_GYP_dom"/>
</dbReference>
<protein>
    <submittedName>
        <fullName evidence="3">PAS domain S-box protein</fullName>
    </submittedName>
</protein>
<gene>
    <name evidence="3" type="ORF">PQJ61_14860</name>
</gene>
<feature type="domain" description="HD-GYP" evidence="2">
    <location>
        <begin position="365"/>
        <end position="575"/>
    </location>
</feature>